<protein>
    <submittedName>
        <fullName evidence="6">Cadherin-like domain-containing protein</fullName>
    </submittedName>
</protein>
<keyword evidence="2" id="KW-0964">Secreted</keyword>
<keyword evidence="4" id="KW-0472">Membrane</keyword>
<dbReference type="PANTHER" id="PTHR38340:SF1">
    <property type="entry name" value="S-LAYER PROTEIN"/>
    <property type="match status" value="1"/>
</dbReference>
<evidence type="ECO:0000256" key="3">
    <source>
        <dbReference type="SAM" id="MobiDB-lite"/>
    </source>
</evidence>
<dbReference type="Proteomes" id="UP000595857">
    <property type="component" value="Chromosome"/>
</dbReference>
<comment type="subcellular location">
    <subcellularLocation>
        <location evidence="1">Secreted</location>
    </subcellularLocation>
</comment>
<evidence type="ECO:0000313" key="6">
    <source>
        <dbReference type="EMBL" id="QQR39257.1"/>
    </source>
</evidence>
<feature type="transmembrane region" description="Helical" evidence="4">
    <location>
        <begin position="30"/>
        <end position="48"/>
    </location>
</feature>
<proteinExistence type="predicted"/>
<keyword evidence="4" id="KW-1133">Transmembrane helix</keyword>
<dbReference type="SUPFAM" id="SSF51120">
    <property type="entry name" value="beta-Roll"/>
    <property type="match status" value="3"/>
</dbReference>
<keyword evidence="7" id="KW-1185">Reference proteome</keyword>
<dbReference type="PANTHER" id="PTHR38340">
    <property type="entry name" value="S-LAYER PROTEIN"/>
    <property type="match status" value="1"/>
</dbReference>
<dbReference type="Pfam" id="PF00353">
    <property type="entry name" value="HemolysinCabind"/>
    <property type="match status" value="5"/>
</dbReference>
<dbReference type="PRINTS" id="PR00313">
    <property type="entry name" value="CABNDNGRPT"/>
</dbReference>
<gene>
    <name evidence="6" type="ORF">JI748_16275</name>
</gene>
<evidence type="ECO:0000259" key="5">
    <source>
        <dbReference type="Pfam" id="PF17892"/>
    </source>
</evidence>
<feature type="domain" description="Cadherin-like" evidence="5">
    <location>
        <begin position="210"/>
        <end position="297"/>
    </location>
</feature>
<evidence type="ECO:0000256" key="4">
    <source>
        <dbReference type="SAM" id="Phobius"/>
    </source>
</evidence>
<evidence type="ECO:0000256" key="2">
    <source>
        <dbReference type="ARBA" id="ARBA00022525"/>
    </source>
</evidence>
<evidence type="ECO:0000256" key="1">
    <source>
        <dbReference type="ARBA" id="ARBA00004613"/>
    </source>
</evidence>
<name>A0ABX7C693_9HYPH</name>
<reference evidence="6 7" key="1">
    <citation type="submission" date="2021-01" db="EMBL/GenBank/DDBJ databases">
        <title>Genome seq and assembly of Devosia sp. LEGU1.</title>
        <authorList>
            <person name="Chhetri G."/>
        </authorList>
    </citation>
    <scope>NUCLEOTIDE SEQUENCE [LARGE SCALE GENOMIC DNA]</scope>
    <source>
        <strain evidence="6 7">LEGU1</strain>
    </source>
</reference>
<feature type="compositionally biased region" description="Acidic residues" evidence="3">
    <location>
        <begin position="192"/>
        <end position="207"/>
    </location>
</feature>
<keyword evidence="4" id="KW-0812">Transmembrane</keyword>
<accession>A0ABX7C693</accession>
<feature type="compositionally biased region" description="Basic and acidic residues" evidence="3">
    <location>
        <begin position="174"/>
        <end position="183"/>
    </location>
</feature>
<dbReference type="InterPro" id="IPR041690">
    <property type="entry name" value="Cadherin_5"/>
</dbReference>
<dbReference type="InterPro" id="IPR018511">
    <property type="entry name" value="Hemolysin-typ_Ca-bd_CS"/>
</dbReference>
<evidence type="ECO:0000313" key="7">
    <source>
        <dbReference type="Proteomes" id="UP000595857"/>
    </source>
</evidence>
<dbReference type="InterPro" id="IPR001343">
    <property type="entry name" value="Hemolysn_Ca-bd"/>
</dbReference>
<dbReference type="InterPro" id="IPR011049">
    <property type="entry name" value="Serralysin-like_metalloprot_C"/>
</dbReference>
<dbReference type="PROSITE" id="PS00330">
    <property type="entry name" value="HEMOLYSIN_CALCIUM"/>
    <property type="match status" value="6"/>
</dbReference>
<feature type="region of interest" description="Disordered" evidence="3">
    <location>
        <begin position="163"/>
        <end position="215"/>
    </location>
</feature>
<dbReference type="EMBL" id="CP068046">
    <property type="protein sequence ID" value="QQR39257.1"/>
    <property type="molecule type" value="Genomic_DNA"/>
</dbReference>
<sequence>MIIQAKSSRQQEPTQLDGRKRYEFMTPERLSRLPLYVAGIVVLVAAYLKSAVENKVLALAPTPAPDEAPEALQRPVNWCLPGDELLSASLEEPGVDPTITGSTGDGAGPRSQVGIGPAWPGPFIPLPAPTISFTKPFEPFNASIQAFFPAAFELSFSNDNPGAFPAGGTSVRPQVDRPDEDGHTSPSRSDYPDEDGDVEEEEEEETDVGNRPPMVSAPVRLNDVFAGQVVLIGLSSLLFGAHDPDGDPLTILNMTASGVGVVRSTNGWTVSTEHGSLGEVELTYQISDGEAAVWQTAVFNIIRNGETLTPGDDLHAGTPYDDDIDGLGGDDIIDALAGNDMVSGGDGDDHINGGDGDDHLFGGNGNDVIFGGRGDDVILGGNGNDRLLGGDGDDMIDGQAGDDFLYGEAGDDLLTGGDGCDLLDGGTGNDLLLGEAGDDRLEGGTGNDALFGGAGNDILIAGSGNDVLDGGEGCDLLEGGDGDDQLTGGASDDRVKAGAGNDRILGDAGDDQIDGGAGDDILDYAAAGQSVIFDLSAGRTYSCEFGTDTFSGIEQAIGGDGDDIFILGATATVTMGGRGRDTFIFEVAGDDPTISEDVMHDILDFVVGDRIRVLDYEIDRSAREAEKDLFRSVYQDDDDDAWLRSDLPIIVRHERTDGVDQTVIMADVDRDDVYEITINVHGIHLPINPEAGIA</sequence>
<organism evidence="6 7">
    <name type="scientific">Devosia rhizoryzae</name>
    <dbReference type="NCBI Taxonomy" id="2774137"/>
    <lineage>
        <taxon>Bacteria</taxon>
        <taxon>Pseudomonadati</taxon>
        <taxon>Pseudomonadota</taxon>
        <taxon>Alphaproteobacteria</taxon>
        <taxon>Hyphomicrobiales</taxon>
        <taxon>Devosiaceae</taxon>
        <taxon>Devosia</taxon>
    </lineage>
</organism>
<dbReference type="Gene3D" id="2.150.10.10">
    <property type="entry name" value="Serralysin-like metalloprotease, C-terminal"/>
    <property type="match status" value="5"/>
</dbReference>
<dbReference type="Pfam" id="PF17892">
    <property type="entry name" value="Cadherin_5"/>
    <property type="match status" value="1"/>
</dbReference>
<dbReference type="InterPro" id="IPR050557">
    <property type="entry name" value="RTX_toxin/Mannuronan_C5-epim"/>
</dbReference>
<dbReference type="RefSeq" id="WP_201633103.1">
    <property type="nucleotide sequence ID" value="NZ_CP068046.1"/>
</dbReference>